<proteinExistence type="inferred from homology"/>
<protein>
    <recommendedName>
        <fullName evidence="7">Methylthioribulose-1-phosphate dehydratase</fullName>
        <shortName evidence="7">MTRu-1-P dehydratase</shortName>
        <ecNumber evidence="7">4.2.1.109</ecNumber>
    </recommendedName>
</protein>
<keyword evidence="11" id="KW-1185">Reference proteome</keyword>
<feature type="region of interest" description="Disordered" evidence="8">
    <location>
        <begin position="1"/>
        <end position="26"/>
    </location>
</feature>
<keyword evidence="1 7" id="KW-0963">Cytoplasm</keyword>
<dbReference type="PANTHER" id="PTHR10640">
    <property type="entry name" value="METHYLTHIORIBULOSE-1-PHOSPHATE DEHYDRATASE"/>
    <property type="match status" value="1"/>
</dbReference>
<feature type="binding site" evidence="7">
    <location>
        <position position="150"/>
    </location>
    <ligand>
        <name>Zn(2+)</name>
        <dbReference type="ChEBI" id="CHEBI:29105"/>
    </ligand>
</feature>
<feature type="compositionally biased region" description="Basic residues" evidence="8">
    <location>
        <begin position="1"/>
        <end position="14"/>
    </location>
</feature>
<comment type="similarity">
    <text evidence="7">Belongs to the aldolase class II family. MtnB subfamily.</text>
</comment>
<feature type="binding site" evidence="7">
    <location>
        <position position="227"/>
    </location>
    <ligand>
        <name>Zn(2+)</name>
        <dbReference type="ChEBI" id="CHEBI:29105"/>
    </ligand>
</feature>
<keyword evidence="3 7" id="KW-0479">Metal-binding</keyword>
<dbReference type="EC" id="4.2.1.109" evidence="7"/>
<evidence type="ECO:0000256" key="4">
    <source>
        <dbReference type="ARBA" id="ARBA00022833"/>
    </source>
</evidence>
<organism evidence="10 11">
    <name type="scientific">Paraglomus occultum</name>
    <dbReference type="NCBI Taxonomy" id="144539"/>
    <lineage>
        <taxon>Eukaryota</taxon>
        <taxon>Fungi</taxon>
        <taxon>Fungi incertae sedis</taxon>
        <taxon>Mucoromycota</taxon>
        <taxon>Glomeromycotina</taxon>
        <taxon>Glomeromycetes</taxon>
        <taxon>Paraglomerales</taxon>
        <taxon>Paraglomeraceae</taxon>
        <taxon>Paraglomus</taxon>
    </lineage>
</organism>
<dbReference type="InterPro" id="IPR001303">
    <property type="entry name" value="Aldolase_II/adducin_N"/>
</dbReference>
<accession>A0A9N8WTS2</accession>
<dbReference type="Pfam" id="PF00596">
    <property type="entry name" value="Aldolase_II"/>
    <property type="match status" value="1"/>
</dbReference>
<evidence type="ECO:0000259" key="9">
    <source>
        <dbReference type="SMART" id="SM01007"/>
    </source>
</evidence>
<keyword evidence="4 7" id="KW-0862">Zinc</keyword>
<evidence type="ECO:0000256" key="1">
    <source>
        <dbReference type="ARBA" id="ARBA00022490"/>
    </source>
</evidence>
<comment type="catalytic activity">
    <reaction evidence="7">
        <text>5-(methylsulfanyl)-D-ribulose 1-phosphate = 5-methylsulfanyl-2,3-dioxopentyl phosphate + H2O</text>
        <dbReference type="Rhea" id="RHEA:15549"/>
        <dbReference type="ChEBI" id="CHEBI:15377"/>
        <dbReference type="ChEBI" id="CHEBI:58548"/>
        <dbReference type="ChEBI" id="CHEBI:58828"/>
        <dbReference type="EC" id="4.2.1.109"/>
    </reaction>
</comment>
<dbReference type="NCBIfam" id="TIGR03328">
    <property type="entry name" value="salvage_mtnB"/>
    <property type="match status" value="1"/>
</dbReference>
<evidence type="ECO:0000256" key="3">
    <source>
        <dbReference type="ARBA" id="ARBA00022723"/>
    </source>
</evidence>
<evidence type="ECO:0000313" key="10">
    <source>
        <dbReference type="EMBL" id="CAG8493414.1"/>
    </source>
</evidence>
<dbReference type="HAMAP" id="MF_03116">
    <property type="entry name" value="Salvage_MtnB_euk"/>
    <property type="match status" value="1"/>
</dbReference>
<keyword evidence="6 7" id="KW-0456">Lyase</keyword>
<evidence type="ECO:0000313" key="11">
    <source>
        <dbReference type="Proteomes" id="UP000789572"/>
    </source>
</evidence>
<dbReference type="GO" id="GO:0019509">
    <property type="term" value="P:L-methionine salvage from methylthioadenosine"/>
    <property type="evidence" value="ECO:0007669"/>
    <property type="project" value="UniProtKB-UniRule"/>
</dbReference>
<evidence type="ECO:0000256" key="6">
    <source>
        <dbReference type="ARBA" id="ARBA00023239"/>
    </source>
</evidence>
<dbReference type="InterPro" id="IPR017714">
    <property type="entry name" value="MethylthioRu-1-P_deHdtase_MtnB"/>
</dbReference>
<gene>
    <name evidence="7" type="primary">MDE1</name>
    <name evidence="10" type="ORF">POCULU_LOCUS2196</name>
</gene>
<evidence type="ECO:0000256" key="5">
    <source>
        <dbReference type="ARBA" id="ARBA00023167"/>
    </source>
</evidence>
<comment type="subcellular location">
    <subcellularLocation>
        <location evidence="7">Cytoplasm</location>
    </subcellularLocation>
</comment>
<sequence>MSVTKKVRTVRKRTAAPTDSDPDTDELVLSSDPLHPANLIPELCKLFYSLGWVTGTGGGISIRNGKDKSLQALTCFLIIRSYEFGRNRDNVYIAPSGVQKERISPRDLFVLTLSTRCNLRSPPSLKPSACTPLFFNAYTMRQAGACVHTHSQNAVMVTLLYGDQFKITHQEMIKGIKKGSTNENMMFDEMLVVPIVENTLFEEELTSRMAKAIEDYPETNAVLVRRHGVYVWGKTWEKAKAMTECYDYLFEIAVKMKSIGLDPAAKPTISPSPTIPTHNLERMQTIARLDDRDIKISEAVYELYARSVEFMIDEL</sequence>
<dbReference type="GO" id="GO:0046570">
    <property type="term" value="F:methylthioribulose 1-phosphate dehydratase activity"/>
    <property type="evidence" value="ECO:0007669"/>
    <property type="project" value="UniProtKB-UniRule"/>
</dbReference>
<dbReference type="OrthoDB" id="191080at2759"/>
<dbReference type="GO" id="GO:0008270">
    <property type="term" value="F:zinc ion binding"/>
    <property type="evidence" value="ECO:0007669"/>
    <property type="project" value="UniProtKB-UniRule"/>
</dbReference>
<dbReference type="InterPro" id="IPR027514">
    <property type="entry name" value="Salvage_MtnB_euk"/>
</dbReference>
<feature type="binding site" evidence="7">
    <location>
        <position position="130"/>
    </location>
    <ligand>
        <name>substrate</name>
    </ligand>
</feature>
<evidence type="ECO:0000256" key="8">
    <source>
        <dbReference type="SAM" id="MobiDB-lite"/>
    </source>
</evidence>
<dbReference type="EMBL" id="CAJVPJ010000195">
    <property type="protein sequence ID" value="CAG8493414.1"/>
    <property type="molecule type" value="Genomic_DNA"/>
</dbReference>
<evidence type="ECO:0000256" key="7">
    <source>
        <dbReference type="HAMAP-Rule" id="MF_03116"/>
    </source>
</evidence>
<name>A0A9N8WTS2_9GLOM</name>
<dbReference type="GO" id="GO:0005737">
    <property type="term" value="C:cytoplasm"/>
    <property type="evidence" value="ECO:0007669"/>
    <property type="project" value="UniProtKB-SubCell"/>
</dbReference>
<comment type="pathway">
    <text evidence="7">Amino-acid biosynthesis; L-methionine biosynthesis via salvage pathway; L-methionine from S-methyl-5-thio-alpha-D-ribose 1-phosphate: step 2/6.</text>
</comment>
<reference evidence="10" key="1">
    <citation type="submission" date="2021-06" db="EMBL/GenBank/DDBJ databases">
        <authorList>
            <person name="Kallberg Y."/>
            <person name="Tangrot J."/>
            <person name="Rosling A."/>
        </authorList>
    </citation>
    <scope>NUCLEOTIDE SEQUENCE</scope>
    <source>
        <strain evidence="10">IA702</strain>
    </source>
</reference>
<keyword evidence="2 7" id="KW-0028">Amino-acid biosynthesis</keyword>
<feature type="domain" description="Class II aldolase/adducin N-terminal" evidence="9">
    <location>
        <begin position="38"/>
        <end position="254"/>
    </location>
</feature>
<dbReference type="InterPro" id="IPR036409">
    <property type="entry name" value="Aldolase_II/adducin_N_sf"/>
</dbReference>
<dbReference type="FunFam" id="3.40.225.10:FF:000003">
    <property type="entry name" value="Methylthioribulose-1-phosphate dehydratase"/>
    <property type="match status" value="1"/>
</dbReference>
<dbReference type="PANTHER" id="PTHR10640:SF7">
    <property type="entry name" value="METHYLTHIORIBULOSE-1-PHOSPHATE DEHYDRATASE"/>
    <property type="match status" value="1"/>
</dbReference>
<comment type="caution">
    <text evidence="10">The sequence shown here is derived from an EMBL/GenBank/DDBJ whole genome shotgun (WGS) entry which is preliminary data.</text>
</comment>
<evidence type="ECO:0000256" key="2">
    <source>
        <dbReference type="ARBA" id="ARBA00022605"/>
    </source>
</evidence>
<dbReference type="SUPFAM" id="SSF53639">
    <property type="entry name" value="AraD/HMP-PK domain-like"/>
    <property type="match status" value="1"/>
</dbReference>
<feature type="binding site" evidence="7">
    <location>
        <position position="148"/>
    </location>
    <ligand>
        <name>Zn(2+)</name>
        <dbReference type="ChEBI" id="CHEBI:29105"/>
    </ligand>
</feature>
<dbReference type="AlphaFoldDB" id="A0A9N8WTS2"/>
<dbReference type="Gene3D" id="3.40.225.10">
    <property type="entry name" value="Class II aldolase/adducin N-terminal domain"/>
    <property type="match status" value="1"/>
</dbReference>
<comment type="cofactor">
    <cofactor evidence="7">
        <name>Zn(2+)</name>
        <dbReference type="ChEBI" id="CHEBI:29105"/>
    </cofactor>
    <text evidence="7">Binds 1 zinc ion per subunit.</text>
</comment>
<dbReference type="Proteomes" id="UP000789572">
    <property type="component" value="Unassembled WGS sequence"/>
</dbReference>
<dbReference type="SMART" id="SM01007">
    <property type="entry name" value="Aldolase_II"/>
    <property type="match status" value="1"/>
</dbReference>
<keyword evidence="5 7" id="KW-0486">Methionine biosynthesis</keyword>
<feature type="active site" description="Proton donor/acceptor" evidence="7">
    <location>
        <position position="171"/>
    </location>
</feature>
<comment type="function">
    <text evidence="7">Catalyzes the dehydration of methylthioribulose-1-phosphate (MTRu-1-P) into 2,3-diketo-5-methylthiopentyl-1-phosphate (DK-MTP-1-P).</text>
</comment>